<name>A0AAD3TJ33_NEPGR</name>
<organism evidence="1 2">
    <name type="scientific">Nepenthes gracilis</name>
    <name type="common">Slender pitcher plant</name>
    <dbReference type="NCBI Taxonomy" id="150966"/>
    <lineage>
        <taxon>Eukaryota</taxon>
        <taxon>Viridiplantae</taxon>
        <taxon>Streptophyta</taxon>
        <taxon>Embryophyta</taxon>
        <taxon>Tracheophyta</taxon>
        <taxon>Spermatophyta</taxon>
        <taxon>Magnoliopsida</taxon>
        <taxon>eudicotyledons</taxon>
        <taxon>Gunneridae</taxon>
        <taxon>Pentapetalae</taxon>
        <taxon>Caryophyllales</taxon>
        <taxon>Nepenthaceae</taxon>
        <taxon>Nepenthes</taxon>
    </lineage>
</organism>
<evidence type="ECO:0008006" key="3">
    <source>
        <dbReference type="Google" id="ProtNLM"/>
    </source>
</evidence>
<evidence type="ECO:0000313" key="2">
    <source>
        <dbReference type="Proteomes" id="UP001279734"/>
    </source>
</evidence>
<dbReference type="EMBL" id="BSYO01000038">
    <property type="protein sequence ID" value="GMH30490.1"/>
    <property type="molecule type" value="Genomic_DNA"/>
</dbReference>
<evidence type="ECO:0000313" key="1">
    <source>
        <dbReference type="EMBL" id="GMH30490.1"/>
    </source>
</evidence>
<dbReference type="AlphaFoldDB" id="A0AAD3TJ33"/>
<keyword evidence="2" id="KW-1185">Reference proteome</keyword>
<reference evidence="1" key="1">
    <citation type="submission" date="2023-05" db="EMBL/GenBank/DDBJ databases">
        <title>Nepenthes gracilis genome sequencing.</title>
        <authorList>
            <person name="Fukushima K."/>
        </authorList>
    </citation>
    <scope>NUCLEOTIDE SEQUENCE</scope>
    <source>
        <strain evidence="1">SING2019-196</strain>
    </source>
</reference>
<dbReference type="Proteomes" id="UP001279734">
    <property type="component" value="Unassembled WGS sequence"/>
</dbReference>
<protein>
    <recommendedName>
        <fullName evidence="3">Peptidase M14 carboxypeptidase A domain-containing protein</fullName>
    </recommendedName>
</protein>
<sequence>MSKLAISFEPHVWVNVHSGTEAFFMSYDHKNTTPYGLLADSMKSMLKVLNHRHFQDRCMIGSGEGSVVSKTCGLGKEAIAEYCLDPPSLNIKNKVLLMEMIILWA</sequence>
<comment type="caution">
    <text evidence="1">The sequence shown here is derived from an EMBL/GenBank/DDBJ whole genome shotgun (WGS) entry which is preliminary data.</text>
</comment>
<accession>A0AAD3TJ33</accession>
<gene>
    <name evidence="1" type="ORF">Nepgr_032333</name>
</gene>
<proteinExistence type="predicted"/>